<evidence type="ECO:0000313" key="2">
    <source>
        <dbReference type="Proteomes" id="UP000193689"/>
    </source>
</evidence>
<dbReference type="EMBL" id="MCFJ01000004">
    <property type="protein sequence ID" value="ORY67070.1"/>
    <property type="molecule type" value="Genomic_DNA"/>
</dbReference>
<protein>
    <submittedName>
        <fullName evidence="1">Uncharacterized protein</fullName>
    </submittedName>
</protein>
<reference evidence="1 2" key="1">
    <citation type="submission" date="2016-07" db="EMBL/GenBank/DDBJ databases">
        <title>Pervasive Adenine N6-methylation of Active Genes in Fungi.</title>
        <authorList>
            <consortium name="DOE Joint Genome Institute"/>
            <person name="Mondo S.J."/>
            <person name="Dannebaum R.O."/>
            <person name="Kuo R.C."/>
            <person name="Labutti K."/>
            <person name="Haridas S."/>
            <person name="Kuo A."/>
            <person name="Salamov A."/>
            <person name="Ahrendt S.R."/>
            <person name="Lipzen A."/>
            <person name="Sullivan W."/>
            <person name="Andreopoulos W.B."/>
            <person name="Clum A."/>
            <person name="Lindquist E."/>
            <person name="Daum C."/>
            <person name="Ramamoorthy G.K."/>
            <person name="Gryganskyi A."/>
            <person name="Culley D."/>
            <person name="Magnuson J.K."/>
            <person name="James T.Y."/>
            <person name="O'Malley M.A."/>
            <person name="Stajich J.E."/>
            <person name="Spatafora J.W."/>
            <person name="Visel A."/>
            <person name="Grigoriev I.V."/>
        </authorList>
    </citation>
    <scope>NUCLEOTIDE SEQUENCE [LARGE SCALE GENOMIC DNA]</scope>
    <source>
        <strain evidence="1 2">CBS 129021</strain>
    </source>
</reference>
<keyword evidence="2" id="KW-1185">Reference proteome</keyword>
<proteinExistence type="predicted"/>
<dbReference type="Proteomes" id="UP000193689">
    <property type="component" value="Unassembled WGS sequence"/>
</dbReference>
<dbReference type="InParanoid" id="A0A1Y2E677"/>
<evidence type="ECO:0000313" key="1">
    <source>
        <dbReference type="EMBL" id="ORY67070.1"/>
    </source>
</evidence>
<comment type="caution">
    <text evidence="1">The sequence shown here is derived from an EMBL/GenBank/DDBJ whole genome shotgun (WGS) entry which is preliminary data.</text>
</comment>
<dbReference type="RefSeq" id="XP_040717694.1">
    <property type="nucleotide sequence ID" value="XM_040857505.1"/>
</dbReference>
<dbReference type="GeneID" id="63773717"/>
<sequence length="72" mass="8387">MCELHPLRCTTCKHVWTAHKKLASCESQDDNALCPKSLRLYVGNPRKPTKSECDRCREFREMMESLEEDNEG</sequence>
<organism evidence="1 2">
    <name type="scientific">Pseudomassariella vexata</name>
    <dbReference type="NCBI Taxonomy" id="1141098"/>
    <lineage>
        <taxon>Eukaryota</taxon>
        <taxon>Fungi</taxon>
        <taxon>Dikarya</taxon>
        <taxon>Ascomycota</taxon>
        <taxon>Pezizomycotina</taxon>
        <taxon>Sordariomycetes</taxon>
        <taxon>Xylariomycetidae</taxon>
        <taxon>Amphisphaeriales</taxon>
        <taxon>Pseudomassariaceae</taxon>
        <taxon>Pseudomassariella</taxon>
    </lineage>
</organism>
<dbReference type="OrthoDB" id="4827687at2759"/>
<dbReference type="AlphaFoldDB" id="A0A1Y2E677"/>
<accession>A0A1Y2E677</accession>
<name>A0A1Y2E677_9PEZI</name>
<gene>
    <name evidence="1" type="ORF">BCR38DRAFT_387384</name>
</gene>